<dbReference type="Proteomes" id="UP000218334">
    <property type="component" value="Unassembled WGS sequence"/>
</dbReference>
<dbReference type="EMBL" id="KZ293425">
    <property type="protein sequence ID" value="PBK70657.1"/>
    <property type="molecule type" value="Genomic_DNA"/>
</dbReference>
<name>A0A2H3C1E0_9AGAR</name>
<feature type="non-terminal residue" evidence="2">
    <location>
        <position position="72"/>
    </location>
</feature>
<reference evidence="3" key="1">
    <citation type="journal article" date="2017" name="Nat. Ecol. Evol.">
        <title>Genome expansion and lineage-specific genetic innovations in the forest pathogenic fungi Armillaria.</title>
        <authorList>
            <person name="Sipos G."/>
            <person name="Prasanna A.N."/>
            <person name="Walter M.C."/>
            <person name="O'Connor E."/>
            <person name="Balint B."/>
            <person name="Krizsan K."/>
            <person name="Kiss B."/>
            <person name="Hess J."/>
            <person name="Varga T."/>
            <person name="Slot J."/>
            <person name="Riley R."/>
            <person name="Boka B."/>
            <person name="Rigling D."/>
            <person name="Barry K."/>
            <person name="Lee J."/>
            <person name="Mihaltcheva S."/>
            <person name="LaButti K."/>
            <person name="Lipzen A."/>
            <person name="Waldron R."/>
            <person name="Moloney N.M."/>
            <person name="Sperisen C."/>
            <person name="Kredics L."/>
            <person name="Vagvoelgyi C."/>
            <person name="Patrignani A."/>
            <person name="Fitzpatrick D."/>
            <person name="Nagy I."/>
            <person name="Doyle S."/>
            <person name="Anderson J.B."/>
            <person name="Grigoriev I.V."/>
            <person name="Gueldener U."/>
            <person name="Muensterkoetter M."/>
            <person name="Nagy L.G."/>
        </authorList>
    </citation>
    <scope>NUCLEOTIDE SEQUENCE [LARGE SCALE GENOMIC DNA]</scope>
    <source>
        <strain evidence="3">28-4</strain>
    </source>
</reference>
<organism evidence="2 3">
    <name type="scientific">Armillaria solidipes</name>
    <dbReference type="NCBI Taxonomy" id="1076256"/>
    <lineage>
        <taxon>Eukaryota</taxon>
        <taxon>Fungi</taxon>
        <taxon>Dikarya</taxon>
        <taxon>Basidiomycota</taxon>
        <taxon>Agaricomycotina</taxon>
        <taxon>Agaricomycetes</taxon>
        <taxon>Agaricomycetidae</taxon>
        <taxon>Agaricales</taxon>
        <taxon>Marasmiineae</taxon>
        <taxon>Physalacriaceae</taxon>
        <taxon>Armillaria</taxon>
    </lineage>
</organism>
<evidence type="ECO:0000256" key="1">
    <source>
        <dbReference type="SAM" id="MobiDB-lite"/>
    </source>
</evidence>
<evidence type="ECO:0000313" key="2">
    <source>
        <dbReference type="EMBL" id="PBK70657.1"/>
    </source>
</evidence>
<accession>A0A2H3C1E0</accession>
<dbReference type="AlphaFoldDB" id="A0A2H3C1E0"/>
<feature type="compositionally biased region" description="Basic and acidic residues" evidence="1">
    <location>
        <begin position="10"/>
        <end position="64"/>
    </location>
</feature>
<keyword evidence="3" id="KW-1185">Reference proteome</keyword>
<protein>
    <submittedName>
        <fullName evidence="2">Uncharacterized protein</fullName>
    </submittedName>
</protein>
<evidence type="ECO:0000313" key="3">
    <source>
        <dbReference type="Proteomes" id="UP000218334"/>
    </source>
</evidence>
<proteinExistence type="predicted"/>
<gene>
    <name evidence="2" type="ORF">ARMSODRAFT_955377</name>
</gene>
<sequence>MARVAGGYQGEEKGKEGPLRREEAARRVAEAVAERERQEKLEAQRREEGERREKLEAQQREEAAFQRGESLL</sequence>
<feature type="region of interest" description="Disordered" evidence="1">
    <location>
        <begin position="1"/>
        <end position="72"/>
    </location>
</feature>